<dbReference type="GO" id="GO:0005634">
    <property type="term" value="C:nucleus"/>
    <property type="evidence" value="ECO:0007669"/>
    <property type="project" value="TreeGrafter"/>
</dbReference>
<dbReference type="GO" id="GO:0051010">
    <property type="term" value="F:microtubule plus-end binding"/>
    <property type="evidence" value="ECO:0007669"/>
    <property type="project" value="TreeGrafter"/>
</dbReference>
<reference evidence="7" key="2">
    <citation type="submission" date="2020-12" db="EMBL/GenBank/DDBJ databases">
        <title>New Spironucleus salmonicida genome in near-complete chromosomes.</title>
        <authorList>
            <person name="Xu F."/>
            <person name="Kurt Z."/>
            <person name="Jimenez-Gonzalez A."/>
            <person name="Astvaldsson A."/>
            <person name="Andersson J.O."/>
            <person name="Svard S.G."/>
        </authorList>
    </citation>
    <scope>NUCLEOTIDE SEQUENCE</scope>
    <source>
        <strain evidence="7">ATCC 50377</strain>
    </source>
</reference>
<dbReference type="GO" id="GO:0007023">
    <property type="term" value="P:post-chaperonin tubulin folding pathway"/>
    <property type="evidence" value="ECO:0007669"/>
    <property type="project" value="InterPro"/>
</dbReference>
<keyword evidence="2" id="KW-0963">Cytoplasm</keyword>
<dbReference type="GO" id="GO:0035371">
    <property type="term" value="C:microtubule plus-end"/>
    <property type="evidence" value="ECO:0007669"/>
    <property type="project" value="TreeGrafter"/>
</dbReference>
<dbReference type="GO" id="GO:0005737">
    <property type="term" value="C:cytoplasm"/>
    <property type="evidence" value="ECO:0007669"/>
    <property type="project" value="UniProtKB-SubCell"/>
</dbReference>
<dbReference type="SUPFAM" id="SSF54236">
    <property type="entry name" value="Ubiquitin-like"/>
    <property type="match status" value="1"/>
</dbReference>
<evidence type="ECO:0000256" key="1">
    <source>
        <dbReference type="ARBA" id="ARBA00004496"/>
    </source>
</evidence>
<evidence type="ECO:0000259" key="5">
    <source>
        <dbReference type="PROSITE" id="PS50245"/>
    </source>
</evidence>
<accession>V6LKP1</accession>
<dbReference type="Proteomes" id="UP000018208">
    <property type="component" value="Unassembled WGS sequence"/>
</dbReference>
<dbReference type="GO" id="GO:0031122">
    <property type="term" value="P:cytoplasmic microtubule organization"/>
    <property type="evidence" value="ECO:0007669"/>
    <property type="project" value="TreeGrafter"/>
</dbReference>
<name>V6LKP1_9EUKA</name>
<organism evidence="6">
    <name type="scientific">Spironucleus salmonicida</name>
    <dbReference type="NCBI Taxonomy" id="348837"/>
    <lineage>
        <taxon>Eukaryota</taxon>
        <taxon>Metamonada</taxon>
        <taxon>Diplomonadida</taxon>
        <taxon>Hexamitidae</taxon>
        <taxon>Hexamitinae</taxon>
        <taxon>Spironucleus</taxon>
    </lineage>
</organism>
<protein>
    <submittedName>
        <fullName evidence="6">Tubulin specific chaperone B</fullName>
    </submittedName>
</protein>
<proteinExistence type="inferred from homology"/>
<dbReference type="InterPro" id="IPR000626">
    <property type="entry name" value="Ubiquitin-like_dom"/>
</dbReference>
<gene>
    <name evidence="6" type="ORF">SS50377_14946</name>
    <name evidence="7" type="ORF">SS50377_25384</name>
</gene>
<dbReference type="Pfam" id="PF14560">
    <property type="entry name" value="Ubiquitin_2"/>
    <property type="match status" value="1"/>
</dbReference>
<keyword evidence="8" id="KW-1185">Reference proteome</keyword>
<comment type="similarity">
    <text evidence="4">Belongs to the TBCB family.</text>
</comment>
<evidence type="ECO:0000256" key="3">
    <source>
        <dbReference type="ARBA" id="ARBA00023186"/>
    </source>
</evidence>
<dbReference type="PANTHER" id="PTHR18916:SF85">
    <property type="entry name" value="TUBULIN-FOLDING COFACTOR B"/>
    <property type="match status" value="1"/>
</dbReference>
<dbReference type="SUPFAM" id="SSF74924">
    <property type="entry name" value="Cap-Gly domain"/>
    <property type="match status" value="1"/>
</dbReference>
<dbReference type="OrthoDB" id="2130750at2759"/>
<dbReference type="InterPro" id="IPR029071">
    <property type="entry name" value="Ubiquitin-like_domsf"/>
</dbReference>
<dbReference type="PROSITE" id="PS50245">
    <property type="entry name" value="CAP_GLY_2"/>
    <property type="match status" value="1"/>
</dbReference>
<keyword evidence="3" id="KW-0143">Chaperone</keyword>
<sequence length="239" mass="27370">MIPLHVSHNYLRQRFFEIRFSLTATVGEIKQKIYQITGTQPDYQEIYLIKSSTDRVMMKPDNIYLRDFDPEAGMEISVTDRNPNSLLRDVNDTSKVEKFVLTDAEYDKKENSVRAFLREKYENDPTYRLEVDAAKAKRANAIKKELDAAVLMKITDRCQIVGNRRGEVMYIGTADELGNGLFVGIKLDEPLGDNDGKLDSRIIFDCRPKFGIFVRPSQVEIGDFPEIDELALDTSDSEL</sequence>
<evidence type="ECO:0000256" key="4">
    <source>
        <dbReference type="ARBA" id="ARBA00025779"/>
    </source>
</evidence>
<comment type="subcellular location">
    <subcellularLocation>
        <location evidence="1">Cytoplasm</location>
    </subcellularLocation>
</comment>
<dbReference type="Gene3D" id="2.30.30.190">
    <property type="entry name" value="CAP Gly-rich-like domain"/>
    <property type="match status" value="1"/>
</dbReference>
<evidence type="ECO:0000256" key="2">
    <source>
        <dbReference type="ARBA" id="ARBA00022490"/>
    </source>
</evidence>
<evidence type="ECO:0000313" key="8">
    <source>
        <dbReference type="Proteomes" id="UP000018208"/>
    </source>
</evidence>
<dbReference type="InterPro" id="IPR036859">
    <property type="entry name" value="CAP-Gly_dom_sf"/>
</dbReference>
<reference evidence="6 7" key="1">
    <citation type="journal article" date="2014" name="PLoS Genet.">
        <title>The Genome of Spironucleus salmonicida Highlights a Fish Pathogen Adapted to Fluctuating Environments.</title>
        <authorList>
            <person name="Xu F."/>
            <person name="Jerlstrom-Hultqvist J."/>
            <person name="Einarsson E."/>
            <person name="Astvaldsson A."/>
            <person name="Svard S.G."/>
            <person name="Andersson J.O."/>
        </authorList>
    </citation>
    <scope>NUCLEOTIDE SEQUENCE</scope>
    <source>
        <strain evidence="7">ATCC 50377</strain>
    </source>
</reference>
<dbReference type="EMBL" id="KI546101">
    <property type="protein sequence ID" value="EST44928.1"/>
    <property type="molecule type" value="Genomic_DNA"/>
</dbReference>
<dbReference type="EMBL" id="AUWU02000005">
    <property type="protein sequence ID" value="KAH0573264.1"/>
    <property type="molecule type" value="Genomic_DNA"/>
</dbReference>
<evidence type="ECO:0000313" key="7">
    <source>
        <dbReference type="EMBL" id="KAH0573264.1"/>
    </source>
</evidence>
<dbReference type="GO" id="GO:0043014">
    <property type="term" value="F:alpha-tubulin binding"/>
    <property type="evidence" value="ECO:0007669"/>
    <property type="project" value="InterPro"/>
</dbReference>
<dbReference type="InterPro" id="IPR000938">
    <property type="entry name" value="CAP-Gly_domain"/>
</dbReference>
<dbReference type="Gene3D" id="3.10.20.90">
    <property type="entry name" value="Phosphatidylinositol 3-kinase Catalytic Subunit, Chain A, domain 1"/>
    <property type="match status" value="1"/>
</dbReference>
<feature type="domain" description="CAP-Gly" evidence="5">
    <location>
        <begin position="173"/>
        <end position="215"/>
    </location>
</feature>
<dbReference type="SMART" id="SM01052">
    <property type="entry name" value="CAP_GLY"/>
    <property type="match status" value="1"/>
</dbReference>
<dbReference type="PANTHER" id="PTHR18916">
    <property type="entry name" value="DYNACTIN 1-RELATED MICROTUBULE-BINDING"/>
    <property type="match status" value="1"/>
</dbReference>
<dbReference type="GO" id="GO:0007021">
    <property type="term" value="P:tubulin complex assembly"/>
    <property type="evidence" value="ECO:0007669"/>
    <property type="project" value="InterPro"/>
</dbReference>
<dbReference type="AlphaFoldDB" id="V6LKP1"/>
<dbReference type="InterPro" id="IPR045172">
    <property type="entry name" value="TBCB_Ubl"/>
</dbReference>
<dbReference type="Pfam" id="PF01302">
    <property type="entry name" value="CAP_GLY"/>
    <property type="match status" value="1"/>
</dbReference>
<dbReference type="CDD" id="cd01789">
    <property type="entry name" value="Ubl_TBCB"/>
    <property type="match status" value="1"/>
</dbReference>
<evidence type="ECO:0000313" key="6">
    <source>
        <dbReference type="EMBL" id="EST44928.1"/>
    </source>
</evidence>
<dbReference type="VEuPathDB" id="GiardiaDB:SS50377_25384"/>